<comment type="caution">
    <text evidence="1">The sequence shown here is derived from an EMBL/GenBank/DDBJ whole genome shotgun (WGS) entry which is preliminary data.</text>
</comment>
<dbReference type="OrthoDB" id="9777400at2"/>
<protein>
    <recommendedName>
        <fullName evidence="3">Tetratricopeptide repeat protein</fullName>
    </recommendedName>
</protein>
<proteinExistence type="predicted"/>
<sequence length="366" mass="40087">MTLFCGSATAAPAPINTQFDDQDILVTLPEPALTTTTPPADPNRLADLIQAQIQQARSTGDPRFTGYAEGLLQQWNGQMTDRLRVLKATIDQSNHRFEQARNGLTDLIGSNTDPQQAIQARLMLANIELVQGRYDAAAEHCNELTQRLPGLIAASCQAQAQARTGQPVAAYQQLKQQFANAGNATETARIWALGTLGDLAAQLDNPAAKTYWLALLSADPDDLYTRAQLADWYLARGEVNQVLSVTEGYETVDSLAVIRAIALEQAGHPDAGALKATLTQRFAEAQWRGNLLHKRDFARFQLDLADKPESALENAQENWADQREPSDTRLLLRAAISTGNTDQIASVKTWLSQNGQQDARYPEINP</sequence>
<dbReference type="Proteomes" id="UP000298325">
    <property type="component" value="Unassembled WGS sequence"/>
</dbReference>
<dbReference type="Gene3D" id="1.25.40.10">
    <property type="entry name" value="Tetratricopeptide repeat domain"/>
    <property type="match status" value="1"/>
</dbReference>
<dbReference type="AlphaFoldDB" id="A0A4Z1CGW9"/>
<keyword evidence="2" id="KW-1185">Reference proteome</keyword>
<evidence type="ECO:0000313" key="2">
    <source>
        <dbReference type="Proteomes" id="UP000298325"/>
    </source>
</evidence>
<gene>
    <name evidence="1" type="ORF">E5Q11_11895</name>
</gene>
<reference evidence="1 2" key="1">
    <citation type="submission" date="2019-04" db="EMBL/GenBank/DDBJ databases">
        <authorList>
            <person name="Park S."/>
            <person name="Yoon J.-H."/>
        </authorList>
    </citation>
    <scope>NUCLEOTIDE SEQUENCE [LARGE SCALE GENOMIC DNA]</scope>
    <source>
        <strain evidence="1 2">HJM-18</strain>
    </source>
</reference>
<dbReference type="InterPro" id="IPR011990">
    <property type="entry name" value="TPR-like_helical_dom_sf"/>
</dbReference>
<organism evidence="1 2">
    <name type="scientific">Marinobacter confluentis</name>
    <dbReference type="NCBI Taxonomy" id="1697557"/>
    <lineage>
        <taxon>Bacteria</taxon>
        <taxon>Pseudomonadati</taxon>
        <taxon>Pseudomonadota</taxon>
        <taxon>Gammaproteobacteria</taxon>
        <taxon>Pseudomonadales</taxon>
        <taxon>Marinobacteraceae</taxon>
        <taxon>Marinobacter</taxon>
    </lineage>
</organism>
<name>A0A4Z1CGW9_9GAMM</name>
<dbReference type="SUPFAM" id="SSF48452">
    <property type="entry name" value="TPR-like"/>
    <property type="match status" value="1"/>
</dbReference>
<evidence type="ECO:0008006" key="3">
    <source>
        <dbReference type="Google" id="ProtNLM"/>
    </source>
</evidence>
<dbReference type="EMBL" id="SRPF01000003">
    <property type="protein sequence ID" value="TGN39564.1"/>
    <property type="molecule type" value="Genomic_DNA"/>
</dbReference>
<accession>A0A4Z1CGW9</accession>
<evidence type="ECO:0000313" key="1">
    <source>
        <dbReference type="EMBL" id="TGN39564.1"/>
    </source>
</evidence>